<name>A0A6B9HE36_9BURK</name>
<dbReference type="SUPFAM" id="SSF141868">
    <property type="entry name" value="EAL domain-like"/>
    <property type="match status" value="1"/>
</dbReference>
<organism evidence="2">
    <name type="scientific">Mycetohabitans sp</name>
    <dbReference type="NCBI Taxonomy" id="2571162"/>
    <lineage>
        <taxon>Bacteria</taxon>
        <taxon>Pseudomonadati</taxon>
        <taxon>Pseudomonadota</taxon>
        <taxon>Betaproteobacteria</taxon>
        <taxon>Burkholderiales</taxon>
        <taxon>Burkholderiaceae</taxon>
        <taxon>Mycetohabitans</taxon>
    </lineage>
</organism>
<dbReference type="InterPro" id="IPR035919">
    <property type="entry name" value="EAL_sf"/>
</dbReference>
<protein>
    <recommendedName>
        <fullName evidence="1">EAL domain-containing protein</fullName>
    </recommendedName>
</protein>
<sequence length="58" mass="6385">MRFLAELAEDRSLVHRADAPDTQSAVLVDAIIAMAHVLKPWVTTESVEIAEQARLLGE</sequence>
<evidence type="ECO:0000313" key="2">
    <source>
        <dbReference type="EMBL" id="QGY72899.1"/>
    </source>
</evidence>
<reference evidence="2" key="1">
    <citation type="journal article" date="2020" name="ACS Chem. Biol.">
        <title>Genome Mining and Heterologous Expression Reveal Two Distinct Families of Lasso Peptides Highly Conserved in Endofungal Bacteria.</title>
        <authorList>
            <person name="Bratovanov E.V."/>
            <person name="Ishida K."/>
            <person name="Heinze B."/>
            <person name="Pidot S.J."/>
            <person name="Stinear T.P."/>
            <person name="Hegemann J.D."/>
            <person name="Marahiel M.A."/>
            <person name="Hertweck C."/>
        </authorList>
    </citation>
    <scope>NUCLEOTIDE SEQUENCE</scope>
    <source>
        <strain evidence="2">B7</strain>
    </source>
</reference>
<evidence type="ECO:0000259" key="1">
    <source>
        <dbReference type="PROSITE" id="PS50883"/>
    </source>
</evidence>
<dbReference type="AlphaFoldDB" id="A0A6B9HE36"/>
<proteinExistence type="predicted"/>
<accession>A0A6B9HE36</accession>
<dbReference type="PROSITE" id="PS50883">
    <property type="entry name" value="EAL"/>
    <property type="match status" value="1"/>
</dbReference>
<dbReference type="InterPro" id="IPR001633">
    <property type="entry name" value="EAL_dom"/>
</dbReference>
<feature type="domain" description="EAL" evidence="1">
    <location>
        <begin position="1"/>
        <end position="58"/>
    </location>
</feature>
<dbReference type="EMBL" id="MN695288">
    <property type="protein sequence ID" value="QGY72899.1"/>
    <property type="molecule type" value="Genomic_DNA"/>
</dbReference>
<dbReference type="Gene3D" id="3.20.20.450">
    <property type="entry name" value="EAL domain"/>
    <property type="match status" value="1"/>
</dbReference>